<gene>
    <name evidence="1" type="ORF">VVAX_06817</name>
</gene>
<proteinExistence type="predicted"/>
<sequence>MPPGRSPCRDAAPAKPSLAGTLESEVHAGGWEFRYCLAASEQMVSGFAEIHCNGEPYFELPIFEPQANALASIDLLREQCLAWIEARAAVPARPSADEA</sequence>
<accession>A0A679JWS1</accession>
<name>A0A679JWS1_VARPD</name>
<dbReference type="AlphaFoldDB" id="A0A679JWS1"/>
<reference evidence="1" key="1">
    <citation type="submission" date="2019-12" db="EMBL/GenBank/DDBJ databases">
        <authorList>
            <person name="Cremers G."/>
        </authorList>
    </citation>
    <scope>NUCLEOTIDE SEQUENCE</scope>
    <source>
        <strain evidence="1">Vvax</strain>
    </source>
</reference>
<dbReference type="EMBL" id="LR743508">
    <property type="protein sequence ID" value="CAA2110589.1"/>
    <property type="molecule type" value="Genomic_DNA"/>
</dbReference>
<organism evidence="1">
    <name type="scientific">Variovorax paradoxus</name>
    <dbReference type="NCBI Taxonomy" id="34073"/>
    <lineage>
        <taxon>Bacteria</taxon>
        <taxon>Pseudomonadati</taxon>
        <taxon>Pseudomonadota</taxon>
        <taxon>Betaproteobacteria</taxon>
        <taxon>Burkholderiales</taxon>
        <taxon>Comamonadaceae</taxon>
        <taxon>Variovorax</taxon>
    </lineage>
</organism>
<protein>
    <submittedName>
        <fullName evidence="1">Uncharacterized protein</fullName>
    </submittedName>
</protein>
<evidence type="ECO:0000313" key="1">
    <source>
        <dbReference type="EMBL" id="CAA2110589.1"/>
    </source>
</evidence>